<feature type="domain" description="D-galactarate/Altronate dehydratase second" evidence="3">
    <location>
        <begin position="6"/>
        <end position="135"/>
    </location>
</feature>
<feature type="domain" description="D-galactarate/Altronate dehydratase C-terminal" evidence="4">
    <location>
        <begin position="144"/>
        <end position="386"/>
    </location>
</feature>
<dbReference type="GO" id="GO:0016787">
    <property type="term" value="F:hydrolase activity"/>
    <property type="evidence" value="ECO:0007669"/>
    <property type="project" value="UniProtKB-KW"/>
</dbReference>
<dbReference type="GO" id="GO:0019698">
    <property type="term" value="P:D-galacturonate catabolic process"/>
    <property type="evidence" value="ECO:0007669"/>
    <property type="project" value="TreeGrafter"/>
</dbReference>
<proteinExistence type="inferred from homology"/>
<evidence type="ECO:0000259" key="4">
    <source>
        <dbReference type="Pfam" id="PF20629"/>
    </source>
</evidence>
<organism evidence="5 6">
    <name type="scientific">Finegoldia magna</name>
    <name type="common">Peptostreptococcus magnus</name>
    <dbReference type="NCBI Taxonomy" id="1260"/>
    <lineage>
        <taxon>Bacteria</taxon>
        <taxon>Bacillati</taxon>
        <taxon>Bacillota</taxon>
        <taxon>Tissierellia</taxon>
        <taxon>Tissierellales</taxon>
        <taxon>Peptoniphilaceae</taxon>
        <taxon>Finegoldia</taxon>
    </lineage>
</organism>
<dbReference type="PANTHER" id="PTHR30536:SF5">
    <property type="entry name" value="ALTRONATE DEHYDRATASE"/>
    <property type="match status" value="1"/>
</dbReference>
<evidence type="ECO:0000313" key="6">
    <source>
        <dbReference type="Proteomes" id="UP000215546"/>
    </source>
</evidence>
<evidence type="ECO:0000259" key="3">
    <source>
        <dbReference type="Pfam" id="PF04295"/>
    </source>
</evidence>
<dbReference type="InterPro" id="IPR052172">
    <property type="entry name" value="UxaA_altronate/galactarate_dh"/>
</dbReference>
<name>A0A233VRR9_FINMA</name>
<keyword evidence="5" id="KW-0378">Hydrolase</keyword>
<dbReference type="GO" id="GO:0016829">
    <property type="term" value="F:lyase activity"/>
    <property type="evidence" value="ECO:0007669"/>
    <property type="project" value="UniProtKB-KW"/>
</dbReference>
<comment type="similarity">
    <text evidence="1">Belongs to the UxaA family.</text>
</comment>
<reference evidence="6" key="1">
    <citation type="submission" date="2017-04" db="EMBL/GenBank/DDBJ databases">
        <title>Finegoldia magna isolated from orthopedic joint implant-associated infections.</title>
        <authorList>
            <person name="Bjorklund S."/>
            <person name="Bruggemann H."/>
            <person name="Jensen A."/>
            <person name="Hellmark B."/>
            <person name="Soderquist B."/>
        </authorList>
    </citation>
    <scope>NUCLEOTIDE SEQUENCE [LARGE SCALE GENOMIC DNA]</scope>
    <source>
        <strain evidence="6">12T273</strain>
    </source>
</reference>
<evidence type="ECO:0000313" key="5">
    <source>
        <dbReference type="EMBL" id="OXZ35070.1"/>
    </source>
</evidence>
<gene>
    <name evidence="5" type="ORF">B9N55_00225</name>
</gene>
<dbReference type="Pfam" id="PF20629">
    <property type="entry name" value="GD_AH_C"/>
    <property type="match status" value="1"/>
</dbReference>
<evidence type="ECO:0000256" key="1">
    <source>
        <dbReference type="ARBA" id="ARBA00010986"/>
    </source>
</evidence>
<comment type="caution">
    <text evidence="5">The sequence shown here is derived from an EMBL/GenBank/DDBJ whole genome shotgun (WGS) entry which is preliminary data.</text>
</comment>
<dbReference type="RefSeq" id="WP_094207850.1">
    <property type="nucleotide sequence ID" value="NZ_NDYE01000001.1"/>
</dbReference>
<sequence length="389" mass="42099">MKTFMGYRRPDGRVGIRNKVLILPCSMCASDTTRMVSQKVEGTTTFNLQTGCSQVGSDLDMTIETIAGLAANPNIYGTIAISLGCEDAQITKVMAEINRRTNKPLESLVIQNEGGTIKTIKKATELAKKMVEEANKQQRVEVPVSELIFGTNCGGSDTTSGLVSNPLVGQVSDYLVEQKATTVICETTEFIGAEHILAKRASNEETRDKIYDIVKTYEDNIRQMTGKDVREGNPSPGNIHGGLTTLEEKSLGCIHKGGTSPINKIYDYAQPMETGQGLVIMDTPSNDSASVTGLIAGGAQIVVFTTGRGTPTGNPIAPVVKVTANRETYEKMSDNIDFDASGVLFDEVSMDELKEKLIDRVIDYCNGEETKAEELGFTELAIQRTAVFV</sequence>
<keyword evidence="2" id="KW-0456">Lyase</keyword>
<dbReference type="AlphaFoldDB" id="A0A233VRR9"/>
<evidence type="ECO:0000256" key="2">
    <source>
        <dbReference type="ARBA" id="ARBA00023239"/>
    </source>
</evidence>
<dbReference type="PANTHER" id="PTHR30536">
    <property type="entry name" value="ALTRONATE/GALACTARATE DEHYDRATASE"/>
    <property type="match status" value="1"/>
</dbReference>
<dbReference type="InterPro" id="IPR048332">
    <property type="entry name" value="GD_AH_C"/>
</dbReference>
<accession>A0A233VRR9</accession>
<dbReference type="Pfam" id="PF04295">
    <property type="entry name" value="GD_AH_second"/>
    <property type="match status" value="1"/>
</dbReference>
<dbReference type="InterPro" id="IPR007392">
    <property type="entry name" value="GD_AH_second"/>
</dbReference>
<dbReference type="EMBL" id="NDYE01000001">
    <property type="protein sequence ID" value="OXZ35070.1"/>
    <property type="molecule type" value="Genomic_DNA"/>
</dbReference>
<dbReference type="Proteomes" id="UP000215546">
    <property type="component" value="Unassembled WGS sequence"/>
</dbReference>
<protein>
    <submittedName>
        <fullName evidence="5">Carbohydrate hydrolase</fullName>
    </submittedName>
</protein>